<comment type="caution">
    <text evidence="3">The sequence shown here is derived from an EMBL/GenBank/DDBJ whole genome shotgun (WGS) entry which is preliminary data.</text>
</comment>
<feature type="region of interest" description="Disordered" evidence="1">
    <location>
        <begin position="165"/>
        <end position="190"/>
    </location>
</feature>
<dbReference type="RefSeq" id="WP_308958843.1">
    <property type="nucleotide sequence ID" value="NZ_JAVICY010000048.1"/>
</dbReference>
<protein>
    <submittedName>
        <fullName evidence="3">Uncharacterized protein</fullName>
    </submittedName>
</protein>
<dbReference type="EMBL" id="JAVIDA010000046">
    <property type="protein sequence ID" value="MDQ9073493.1"/>
    <property type="molecule type" value="Genomic_DNA"/>
</dbReference>
<accession>A0AAW8JMH6</accession>
<keyword evidence="2" id="KW-1133">Transmembrane helix</keyword>
<proteinExistence type="predicted"/>
<sequence>MMNQDNKSSVRILQNSQPSKKTKNRFFIWIYLVLAIFIITTFTFVLFYINNSQNASLDITLEDKTKNMPELNQDNLNKTTQHFDNIEQTQNTIKIKDNDFNHIFKHHQQKNTSERDTPFEQIIKLSIHKNPKASEIIKNNMPKNQQIDNKQNAIKQNAVIGKDKLTKDSALDESPEGSVQISIIRKNKEE</sequence>
<keyword evidence="2" id="KW-0812">Transmembrane</keyword>
<evidence type="ECO:0000256" key="1">
    <source>
        <dbReference type="SAM" id="MobiDB-lite"/>
    </source>
</evidence>
<gene>
    <name evidence="3" type="ORF">RFH51_18785</name>
</gene>
<organism evidence="3 4">
    <name type="scientific">Acinetobacter gerneri</name>
    <dbReference type="NCBI Taxonomy" id="202952"/>
    <lineage>
        <taxon>Bacteria</taxon>
        <taxon>Pseudomonadati</taxon>
        <taxon>Pseudomonadota</taxon>
        <taxon>Gammaproteobacteria</taxon>
        <taxon>Moraxellales</taxon>
        <taxon>Moraxellaceae</taxon>
        <taxon>Acinetobacter</taxon>
    </lineage>
</organism>
<evidence type="ECO:0000256" key="2">
    <source>
        <dbReference type="SAM" id="Phobius"/>
    </source>
</evidence>
<dbReference type="Proteomes" id="UP001243195">
    <property type="component" value="Unassembled WGS sequence"/>
</dbReference>
<dbReference type="AlphaFoldDB" id="A0AAW8JMH6"/>
<keyword evidence="2" id="KW-0472">Membrane</keyword>
<evidence type="ECO:0000313" key="4">
    <source>
        <dbReference type="Proteomes" id="UP001243195"/>
    </source>
</evidence>
<reference evidence="3" key="1">
    <citation type="submission" date="2023-08" db="EMBL/GenBank/DDBJ databases">
        <title>Emergence of clinically-relevant ST2 carbapenem-resistant Acinetobacter baumannii strains in hospital sewages in Zhejiang, East of China.</title>
        <authorList>
            <person name="Kaichao C."/>
            <person name="Zhang R."/>
        </authorList>
    </citation>
    <scope>NUCLEOTIDE SEQUENCE</scope>
    <source>
        <strain evidence="3">M-SY-60</strain>
    </source>
</reference>
<feature type="transmembrane region" description="Helical" evidence="2">
    <location>
        <begin position="26"/>
        <end position="49"/>
    </location>
</feature>
<name>A0AAW8JMH6_9GAMM</name>
<evidence type="ECO:0000313" key="3">
    <source>
        <dbReference type="EMBL" id="MDQ9073493.1"/>
    </source>
</evidence>